<evidence type="ECO:0000256" key="1">
    <source>
        <dbReference type="SAM" id="MobiDB-lite"/>
    </source>
</evidence>
<feature type="compositionally biased region" description="Basic and acidic residues" evidence="1">
    <location>
        <begin position="69"/>
        <end position="81"/>
    </location>
</feature>
<feature type="compositionally biased region" description="Basic and acidic residues" evidence="1">
    <location>
        <begin position="154"/>
        <end position="164"/>
    </location>
</feature>
<sequence>MVLAVSVVAALAAQLTACSDDSSPSDAASKAASAASKAASAASKAASAATEAGDALASATAEAGRKFDEFKSGADAKDEVKTAGTASPGSDGRVTAEVTATNPTSSAKSYVVQVDFRDQSGNLLDTTVVTVDDVPAGGSENATARSNRSLTGDVKADVARAARH</sequence>
<comment type="caution">
    <text evidence="2">The sequence shown here is derived from an EMBL/GenBank/DDBJ whole genome shotgun (WGS) entry which is preliminary data.</text>
</comment>
<feature type="compositionally biased region" description="Polar residues" evidence="1">
    <location>
        <begin position="98"/>
        <end position="108"/>
    </location>
</feature>
<dbReference type="OrthoDB" id="3874071at2"/>
<feature type="region of interest" description="Disordered" evidence="1">
    <location>
        <begin position="69"/>
        <end position="108"/>
    </location>
</feature>
<evidence type="ECO:0000313" key="3">
    <source>
        <dbReference type="Proteomes" id="UP000236178"/>
    </source>
</evidence>
<proteinExistence type="predicted"/>
<name>A0A2I0SGK6_9ACTN</name>
<organism evidence="2 3">
    <name type="scientific">Streptomyces populi</name>
    <dbReference type="NCBI Taxonomy" id="2058924"/>
    <lineage>
        <taxon>Bacteria</taxon>
        <taxon>Bacillati</taxon>
        <taxon>Actinomycetota</taxon>
        <taxon>Actinomycetes</taxon>
        <taxon>Kitasatosporales</taxon>
        <taxon>Streptomycetaceae</taxon>
        <taxon>Streptomyces</taxon>
    </lineage>
</organism>
<keyword evidence="3" id="KW-1185">Reference proteome</keyword>
<evidence type="ECO:0000313" key="2">
    <source>
        <dbReference type="EMBL" id="PKT69067.1"/>
    </source>
</evidence>
<dbReference type="EMBL" id="PJOS01000087">
    <property type="protein sequence ID" value="PKT69067.1"/>
    <property type="molecule type" value="Genomic_DNA"/>
</dbReference>
<feature type="compositionally biased region" description="Polar residues" evidence="1">
    <location>
        <begin position="140"/>
        <end position="150"/>
    </location>
</feature>
<protein>
    <submittedName>
        <fullName evidence="2">Uncharacterized protein</fullName>
    </submittedName>
</protein>
<feature type="region of interest" description="Disordered" evidence="1">
    <location>
        <begin position="134"/>
        <end position="164"/>
    </location>
</feature>
<accession>A0A2I0SGK6</accession>
<gene>
    <name evidence="2" type="ORF">CW362_31790</name>
</gene>
<dbReference type="Proteomes" id="UP000236178">
    <property type="component" value="Unassembled WGS sequence"/>
</dbReference>
<dbReference type="AlphaFoldDB" id="A0A2I0SGK6"/>
<reference evidence="2 3" key="1">
    <citation type="submission" date="2017-12" db="EMBL/GenBank/DDBJ databases">
        <title>Streptomyces populusis sp. nov., a novel endophytic actinobacterium isolated from stems of Populus adenopoda Maxim.</title>
        <authorList>
            <person name="Wang Z."/>
        </authorList>
    </citation>
    <scope>NUCLEOTIDE SEQUENCE [LARGE SCALE GENOMIC DNA]</scope>
    <source>
        <strain evidence="2 3">A249</strain>
    </source>
</reference>